<evidence type="ECO:0000256" key="1">
    <source>
        <dbReference type="ARBA" id="ARBA00022737"/>
    </source>
</evidence>
<dbReference type="InterPro" id="IPR036179">
    <property type="entry name" value="Ig-like_dom_sf"/>
</dbReference>
<dbReference type="Gene3D" id="2.120.10.30">
    <property type="entry name" value="TolB, C-terminal domain"/>
    <property type="match status" value="3"/>
</dbReference>
<dbReference type="InterPro" id="IPR001258">
    <property type="entry name" value="NHL_repeat"/>
</dbReference>
<protein>
    <recommendedName>
        <fullName evidence="4">Teneurin NHL domain-containing protein</fullName>
    </recommendedName>
</protein>
<keyword evidence="6" id="KW-1185">Reference proteome</keyword>
<comment type="caution">
    <text evidence="5">The sequence shown here is derived from an EMBL/GenBank/DDBJ whole genome shotgun (WGS) entry which is preliminary data.</text>
</comment>
<keyword evidence="3" id="KW-0732">Signal</keyword>
<evidence type="ECO:0000256" key="3">
    <source>
        <dbReference type="SAM" id="SignalP"/>
    </source>
</evidence>
<feature type="signal peptide" evidence="3">
    <location>
        <begin position="1"/>
        <end position="26"/>
    </location>
</feature>
<feature type="repeat" description="NHL" evidence="2">
    <location>
        <begin position="413"/>
        <end position="437"/>
    </location>
</feature>
<dbReference type="EMBL" id="NRRU01000061">
    <property type="protein sequence ID" value="MBK1714251.1"/>
    <property type="molecule type" value="Genomic_DNA"/>
</dbReference>
<evidence type="ECO:0000313" key="5">
    <source>
        <dbReference type="EMBL" id="MBK1714251.1"/>
    </source>
</evidence>
<gene>
    <name evidence="5" type="ORF">CKO43_15870</name>
</gene>
<proteinExistence type="predicted"/>
<dbReference type="Gene3D" id="2.60.40.2700">
    <property type="match status" value="1"/>
</dbReference>
<dbReference type="Pfam" id="PF25021">
    <property type="entry name" value="TEN_NHL"/>
    <property type="match status" value="1"/>
</dbReference>
<accession>A0ABS1DWW1</accession>
<evidence type="ECO:0000313" key="6">
    <source>
        <dbReference type="Proteomes" id="UP001041814"/>
    </source>
</evidence>
<dbReference type="Proteomes" id="UP001041814">
    <property type="component" value="Unassembled WGS sequence"/>
</dbReference>
<dbReference type="Pfam" id="PF01436">
    <property type="entry name" value="NHL"/>
    <property type="match status" value="1"/>
</dbReference>
<dbReference type="PANTHER" id="PTHR46388">
    <property type="entry name" value="NHL REPEAT-CONTAINING PROTEIN 2"/>
    <property type="match status" value="1"/>
</dbReference>
<reference evidence="5" key="1">
    <citation type="submission" date="2017-08" db="EMBL/GenBank/DDBJ databases">
        <authorList>
            <person name="Imhoff J.F."/>
            <person name="Rahn T."/>
            <person name="Kuenzel S."/>
            <person name="Neulinger S.C."/>
        </authorList>
    </citation>
    <scope>NUCLEOTIDE SEQUENCE</scope>
    <source>
        <strain evidence="5">IM 151</strain>
    </source>
</reference>
<dbReference type="PROSITE" id="PS51125">
    <property type="entry name" value="NHL"/>
    <property type="match status" value="1"/>
</dbReference>
<dbReference type="Gene3D" id="2.60.40.10">
    <property type="entry name" value="Immunoglobulins"/>
    <property type="match status" value="1"/>
</dbReference>
<dbReference type="SUPFAM" id="SSF48726">
    <property type="entry name" value="Immunoglobulin"/>
    <property type="match status" value="1"/>
</dbReference>
<feature type="chain" id="PRO_5045641243" description="Teneurin NHL domain-containing protein" evidence="3">
    <location>
        <begin position="27"/>
        <end position="649"/>
    </location>
</feature>
<dbReference type="SUPFAM" id="SSF63829">
    <property type="entry name" value="Calcium-dependent phosphotriesterase"/>
    <property type="match status" value="1"/>
</dbReference>
<organism evidence="5 6">
    <name type="scientific">Rubrivivax gelatinosus</name>
    <name type="common">Rhodocyclus gelatinosus</name>
    <name type="synonym">Rhodopseudomonas gelatinosa</name>
    <dbReference type="NCBI Taxonomy" id="28068"/>
    <lineage>
        <taxon>Bacteria</taxon>
        <taxon>Pseudomonadati</taxon>
        <taxon>Pseudomonadota</taxon>
        <taxon>Betaproteobacteria</taxon>
        <taxon>Burkholderiales</taxon>
        <taxon>Sphaerotilaceae</taxon>
        <taxon>Rubrivivax</taxon>
    </lineage>
</organism>
<dbReference type="PANTHER" id="PTHR46388:SF2">
    <property type="entry name" value="NHL REPEAT-CONTAINING PROTEIN 2"/>
    <property type="match status" value="1"/>
</dbReference>
<dbReference type="InterPro" id="IPR056822">
    <property type="entry name" value="TEN_NHL"/>
</dbReference>
<evidence type="ECO:0000256" key="2">
    <source>
        <dbReference type="PROSITE-ProRule" id="PRU00504"/>
    </source>
</evidence>
<sequence>MSLFSSALRLRGLRAAAAGLCFAAVAACGDGSDAPPSGGGPAAADAPVITQQPADLDVTSGQPASFTVVATGSAPLAYQWQRNGAAIAGATAASYALAAAAPTDTGVVFRVLVSNAAGTATSRDATLTVSTAPPVLSITQQPVDVAVSAGASAGFSVAATCSSGSLNIQWQRNSGADGAFVAIASATAASYTHTAAIADSGAQFRAVLDCGGQSAGTSSAATLTVSNPPAVVMTPVAINGLRRQAEIDFSRGIVRESTGSYAFVSGNAVLRLAADLQSITLIAGSVADRSGSTVDGVGAAARFNGAYGIAKDASGALYVTEQSGNVVRRVAPDGTVTTIAGSPGVSGSANGSGSAARFYLPRAIAIGPDGDLYVADAGNSVVRRVTTAGAVSTYAGAPGVYAYVDGPAAAARFNQPNGIAVADDGTVYVADANNNRIRRILRSGNAAGTVDTLAGNGVGTSAPDGTGTAAGVPYPGEMALAGGTLYVRDSFGLLRKIDTGSAVVTTLTGTAGATVPRDGPRGAAVIGNTLSGGALAPAANGGLLITETNLFLGAVRSVDASGLVTTIAVAKPLGNSGFTPGTGVLAQLPFTGFPNDATEAGLAQFSLAPIAIAAAPDGSLVLGTREHVRRIAPDGSVAPLIGLTGAGNF</sequence>
<evidence type="ECO:0000259" key="4">
    <source>
        <dbReference type="Pfam" id="PF25021"/>
    </source>
</evidence>
<feature type="domain" description="Teneurin NHL" evidence="4">
    <location>
        <begin position="260"/>
        <end position="385"/>
    </location>
</feature>
<dbReference type="InterPro" id="IPR013783">
    <property type="entry name" value="Ig-like_fold"/>
</dbReference>
<keyword evidence="1" id="KW-0677">Repeat</keyword>
<name>A0ABS1DWW1_RUBGE</name>
<reference evidence="5" key="2">
    <citation type="journal article" date="2020" name="Microorganisms">
        <title>Osmotic Adaptation and Compatible Solute Biosynthesis of Phototrophic Bacteria as Revealed from Genome Analyses.</title>
        <authorList>
            <person name="Imhoff J.F."/>
            <person name="Rahn T."/>
            <person name="Kunzel S."/>
            <person name="Keller A."/>
            <person name="Neulinger S.C."/>
        </authorList>
    </citation>
    <scope>NUCLEOTIDE SEQUENCE</scope>
    <source>
        <strain evidence="5">IM 151</strain>
    </source>
</reference>
<dbReference type="InterPro" id="IPR011042">
    <property type="entry name" value="6-blade_b-propeller_TolB-like"/>
</dbReference>
<feature type="non-terminal residue" evidence="5">
    <location>
        <position position="649"/>
    </location>
</feature>